<evidence type="ECO:0000313" key="1">
    <source>
        <dbReference type="EMBL" id="ASV68917.1"/>
    </source>
</evidence>
<gene>
    <name evidence="1" type="ORF">CKF48_17430</name>
</gene>
<name>A0A248TL38_9BACI</name>
<reference evidence="1 2" key="1">
    <citation type="submission" date="2017-08" db="EMBL/GenBank/DDBJ databases">
        <title>Complete Genome Sequence of Bacillus kochii Oregon-R-modENCODE STRAIN BDGP4, isolated from Drosophila melanogaster gut.</title>
        <authorList>
            <person name="Wan K.H."/>
            <person name="Yu C."/>
            <person name="Park S."/>
            <person name="Hammonds A.S."/>
            <person name="Booth B.W."/>
            <person name="Celniker S.E."/>
        </authorList>
    </citation>
    <scope>NUCLEOTIDE SEQUENCE [LARGE SCALE GENOMIC DNA]</scope>
    <source>
        <strain evidence="1 2">BDGP4</strain>
    </source>
</reference>
<dbReference type="Pfam" id="PF09501">
    <property type="entry name" value="Bac_small_YrzI"/>
    <property type="match status" value="1"/>
</dbReference>
<dbReference type="EMBL" id="CP022983">
    <property type="protein sequence ID" value="ASV68917.1"/>
    <property type="molecule type" value="Genomic_DNA"/>
</dbReference>
<dbReference type="InterPro" id="IPR012655">
    <property type="entry name" value="YrzI"/>
</dbReference>
<dbReference type="OrthoDB" id="2974285at2"/>
<proteinExistence type="predicted"/>
<organism evidence="1 2">
    <name type="scientific">Cytobacillus kochii</name>
    <dbReference type="NCBI Taxonomy" id="859143"/>
    <lineage>
        <taxon>Bacteria</taxon>
        <taxon>Bacillati</taxon>
        <taxon>Bacillota</taxon>
        <taxon>Bacilli</taxon>
        <taxon>Bacillales</taxon>
        <taxon>Bacillaceae</taxon>
        <taxon>Cytobacillus</taxon>
    </lineage>
</organism>
<accession>A0A248TL38</accession>
<evidence type="ECO:0000313" key="2">
    <source>
        <dbReference type="Proteomes" id="UP000215137"/>
    </source>
</evidence>
<sequence length="47" mass="5871">MTLNLIFLTVTIKARKRSVEERMHDEYVNRLLEDHKARQEEIYRNFY</sequence>
<dbReference type="KEGG" id="bko:CKF48_17430"/>
<dbReference type="Proteomes" id="UP000215137">
    <property type="component" value="Chromosome"/>
</dbReference>
<keyword evidence="2" id="KW-1185">Reference proteome</keyword>
<dbReference type="AlphaFoldDB" id="A0A248TL38"/>
<dbReference type="RefSeq" id="WP_095372483.1">
    <property type="nucleotide sequence ID" value="NZ_CP022983.1"/>
</dbReference>
<protein>
    <submittedName>
        <fullName evidence="1">YrzI family protein</fullName>
    </submittedName>
</protein>